<evidence type="ECO:0000313" key="2">
    <source>
        <dbReference type="Proteomes" id="UP000587396"/>
    </source>
</evidence>
<gene>
    <name evidence="1" type="ORF">H7313_05400</name>
</gene>
<dbReference type="AlphaFoldDB" id="A0A842JG44"/>
<accession>A0A842JG44</accession>
<dbReference type="EMBL" id="JACMSE010000003">
    <property type="protein sequence ID" value="MBC2888785.1"/>
    <property type="molecule type" value="Genomic_DNA"/>
</dbReference>
<keyword evidence="1" id="KW-0436">Ligase</keyword>
<reference evidence="1 2" key="1">
    <citation type="submission" date="2020-08" db="EMBL/GenBank/DDBJ databases">
        <authorList>
            <person name="Liu C."/>
            <person name="Sun Q."/>
        </authorList>
    </citation>
    <scope>NUCLEOTIDE SEQUENCE [LARGE SCALE GENOMIC DNA]</scope>
    <source>
        <strain evidence="1 2">N22</strain>
    </source>
</reference>
<sequence>MGRVAMIAGRKHAPQHLGRVLVLGLGKSGRAAAEYLLPLLGGRVDALAVAAGARTEESEAFAEAAAARGALVAFGDDAVAELAAQAG</sequence>
<name>A0A842JG44_9ACTN</name>
<organism evidence="1 2">
    <name type="scientific">Gordonibacter massiliensis</name>
    <name type="common">ex Traore et al. 2017</name>
    <dbReference type="NCBI Taxonomy" id="1841863"/>
    <lineage>
        <taxon>Bacteria</taxon>
        <taxon>Bacillati</taxon>
        <taxon>Actinomycetota</taxon>
        <taxon>Coriobacteriia</taxon>
        <taxon>Eggerthellales</taxon>
        <taxon>Eggerthellaceae</taxon>
        <taxon>Gordonibacter</taxon>
    </lineage>
</organism>
<protein>
    <submittedName>
        <fullName evidence="1">UDP-N-acetylmuramoyl-L-alanine--D-glutamate ligase</fullName>
    </submittedName>
</protein>
<feature type="non-terminal residue" evidence="1">
    <location>
        <position position="87"/>
    </location>
</feature>
<evidence type="ECO:0000313" key="1">
    <source>
        <dbReference type="EMBL" id="MBC2888785.1"/>
    </source>
</evidence>
<comment type="caution">
    <text evidence="1">The sequence shown here is derived from an EMBL/GenBank/DDBJ whole genome shotgun (WGS) entry which is preliminary data.</text>
</comment>
<keyword evidence="2" id="KW-1185">Reference proteome</keyword>
<proteinExistence type="predicted"/>
<dbReference type="GO" id="GO:0016874">
    <property type="term" value="F:ligase activity"/>
    <property type="evidence" value="ECO:0007669"/>
    <property type="project" value="UniProtKB-KW"/>
</dbReference>
<dbReference type="Proteomes" id="UP000587396">
    <property type="component" value="Unassembled WGS sequence"/>
</dbReference>